<dbReference type="PROSITE" id="PS50082">
    <property type="entry name" value="WD_REPEATS_2"/>
    <property type="match status" value="5"/>
</dbReference>
<dbReference type="GO" id="GO:0000472">
    <property type="term" value="P:endonucleolytic cleavage to generate mature 5'-end of SSU-rRNA from (SSU-rRNA, 5.8S rRNA, LSU-rRNA)"/>
    <property type="evidence" value="ECO:0007669"/>
    <property type="project" value="TreeGrafter"/>
</dbReference>
<dbReference type="GO" id="GO:0034511">
    <property type="term" value="F:U3 snoRNA binding"/>
    <property type="evidence" value="ECO:0007669"/>
    <property type="project" value="TreeGrafter"/>
</dbReference>
<feature type="repeat" description="WD" evidence="3">
    <location>
        <begin position="125"/>
        <end position="166"/>
    </location>
</feature>
<evidence type="ECO:0000313" key="6">
    <source>
        <dbReference type="Proteomes" id="UP000485058"/>
    </source>
</evidence>
<feature type="repeat" description="WD" evidence="3">
    <location>
        <begin position="1"/>
        <end position="26"/>
    </location>
</feature>
<dbReference type="SMART" id="SM00320">
    <property type="entry name" value="WD40"/>
    <property type="match status" value="4"/>
</dbReference>
<reference evidence="5 6" key="1">
    <citation type="submission" date="2020-02" db="EMBL/GenBank/DDBJ databases">
        <title>Draft genome sequence of Haematococcus lacustris strain NIES-144.</title>
        <authorList>
            <person name="Morimoto D."/>
            <person name="Nakagawa S."/>
            <person name="Yoshida T."/>
            <person name="Sawayama S."/>
        </authorList>
    </citation>
    <scope>NUCLEOTIDE SEQUENCE [LARGE SCALE GENOMIC DNA]</scope>
    <source>
        <strain evidence="5 6">NIES-144</strain>
    </source>
</reference>
<gene>
    <name evidence="5" type="ORF">HaLaN_11638</name>
</gene>
<dbReference type="GO" id="GO:0030686">
    <property type="term" value="C:90S preribosome"/>
    <property type="evidence" value="ECO:0007669"/>
    <property type="project" value="TreeGrafter"/>
</dbReference>
<dbReference type="CDD" id="cd00200">
    <property type="entry name" value="WD40"/>
    <property type="match status" value="1"/>
</dbReference>
<accession>A0A699Z978</accession>
<feature type="non-terminal residue" evidence="5">
    <location>
        <position position="1"/>
    </location>
</feature>
<organism evidence="5 6">
    <name type="scientific">Haematococcus lacustris</name>
    <name type="common">Green alga</name>
    <name type="synonym">Haematococcus pluvialis</name>
    <dbReference type="NCBI Taxonomy" id="44745"/>
    <lineage>
        <taxon>Eukaryota</taxon>
        <taxon>Viridiplantae</taxon>
        <taxon>Chlorophyta</taxon>
        <taxon>core chlorophytes</taxon>
        <taxon>Chlorophyceae</taxon>
        <taxon>CS clade</taxon>
        <taxon>Chlamydomonadales</taxon>
        <taxon>Haematococcaceae</taxon>
        <taxon>Haematococcus</taxon>
    </lineage>
</organism>
<evidence type="ECO:0000256" key="2">
    <source>
        <dbReference type="ARBA" id="ARBA00022737"/>
    </source>
</evidence>
<comment type="caution">
    <text evidence="5">The sequence shown here is derived from an EMBL/GenBank/DDBJ whole genome shotgun (WGS) entry which is preliminary data.</text>
</comment>
<feature type="region of interest" description="Disordered" evidence="4">
    <location>
        <begin position="81"/>
        <end position="107"/>
    </location>
</feature>
<proteinExistence type="predicted"/>
<protein>
    <submittedName>
        <fullName evidence="5">WD_REPEATS_REGION domain-containing protein</fullName>
    </submittedName>
</protein>
<evidence type="ECO:0000256" key="1">
    <source>
        <dbReference type="ARBA" id="ARBA00022574"/>
    </source>
</evidence>
<evidence type="ECO:0000313" key="5">
    <source>
        <dbReference type="EMBL" id="GFH15414.1"/>
    </source>
</evidence>
<dbReference type="SUPFAM" id="SSF50978">
    <property type="entry name" value="WD40 repeat-like"/>
    <property type="match status" value="1"/>
</dbReference>
<dbReference type="PROSITE" id="PS50294">
    <property type="entry name" value="WD_REPEATS_REGION"/>
    <property type="match status" value="4"/>
</dbReference>
<feature type="repeat" description="WD" evidence="3">
    <location>
        <begin position="167"/>
        <end position="200"/>
    </location>
</feature>
<dbReference type="InterPro" id="IPR015943">
    <property type="entry name" value="WD40/YVTN_repeat-like_dom_sf"/>
</dbReference>
<dbReference type="InterPro" id="IPR020472">
    <property type="entry name" value="WD40_PAC1"/>
</dbReference>
<dbReference type="PANTHER" id="PTHR19854:SF15">
    <property type="entry name" value="TRANSDUCIN BETA-LIKE PROTEIN 3"/>
    <property type="match status" value="1"/>
</dbReference>
<dbReference type="Gene3D" id="2.130.10.10">
    <property type="entry name" value="YVTN repeat-like/Quinoprotein amine dehydrogenase"/>
    <property type="match status" value="2"/>
</dbReference>
<evidence type="ECO:0000256" key="4">
    <source>
        <dbReference type="SAM" id="MobiDB-lite"/>
    </source>
</evidence>
<dbReference type="AlphaFoldDB" id="A0A699Z978"/>
<sequence length="272" mass="28275">DSLVVSGAKDNEVRVWAVPSGRCLAVGVGHVGAVAAVALSRKQPGKLFVSGGADKLLKVWDLAAMLTARAEAEATARTTQEGLNAVDGQPVKKKKKKEAKAEQTGASLNGPSPIGVLALRASAAVAAHDKDINCVVVSPNDQLVASGSQDRTAKVWRLPSLTPVAVLRGHRRGVWCVEFSPVDQALLTSSGDKTIKLWSLADGGSCIRTFDGSQASVLRASFITAGTQVLSAGADGLVKLWSVKSGECQATYDEHAGKIWAMSTGGSQDSMM</sequence>
<dbReference type="GO" id="GO:0000480">
    <property type="term" value="P:endonucleolytic cleavage in 5'-ETS of tricistronic rRNA transcript (SSU-rRNA, 5.8S rRNA, LSU-rRNA)"/>
    <property type="evidence" value="ECO:0007669"/>
    <property type="project" value="TreeGrafter"/>
</dbReference>
<keyword evidence="2" id="KW-0677">Repeat</keyword>
<dbReference type="PRINTS" id="PR00320">
    <property type="entry name" value="GPROTEINBRPT"/>
</dbReference>
<dbReference type="InterPro" id="IPR036322">
    <property type="entry name" value="WD40_repeat_dom_sf"/>
</dbReference>
<keyword evidence="1 3" id="KW-0853">WD repeat</keyword>
<feature type="repeat" description="WD" evidence="3">
    <location>
        <begin position="210"/>
        <end position="251"/>
    </location>
</feature>
<dbReference type="GO" id="GO:0005730">
    <property type="term" value="C:nucleolus"/>
    <property type="evidence" value="ECO:0007669"/>
    <property type="project" value="TreeGrafter"/>
</dbReference>
<dbReference type="Proteomes" id="UP000485058">
    <property type="component" value="Unassembled WGS sequence"/>
</dbReference>
<dbReference type="Pfam" id="PF00400">
    <property type="entry name" value="WD40"/>
    <property type="match status" value="4"/>
</dbReference>
<keyword evidence="6" id="KW-1185">Reference proteome</keyword>
<dbReference type="EMBL" id="BLLF01000847">
    <property type="protein sequence ID" value="GFH15414.1"/>
    <property type="molecule type" value="Genomic_DNA"/>
</dbReference>
<feature type="repeat" description="WD" evidence="3">
    <location>
        <begin position="27"/>
        <end position="62"/>
    </location>
</feature>
<dbReference type="InterPro" id="IPR001680">
    <property type="entry name" value="WD40_rpt"/>
</dbReference>
<name>A0A699Z978_HAELA</name>
<dbReference type="PANTHER" id="PTHR19854">
    <property type="entry name" value="TRANSDUCIN BETA-LIKE 3"/>
    <property type="match status" value="1"/>
</dbReference>
<feature type="non-terminal residue" evidence="5">
    <location>
        <position position="272"/>
    </location>
</feature>
<evidence type="ECO:0000256" key="3">
    <source>
        <dbReference type="PROSITE-ProRule" id="PRU00221"/>
    </source>
</evidence>